<name>A0AA49IYB4_9PROT</name>
<dbReference type="PANTHER" id="PTHR11085">
    <property type="entry name" value="NAD-DEPENDENT PROTEIN DEACYLASE SIRTUIN-5, MITOCHONDRIAL-RELATED"/>
    <property type="match status" value="1"/>
</dbReference>
<organism evidence="6">
    <name type="scientific">Candidatus Nitricoxidivorans perseverans</name>
    <dbReference type="NCBI Taxonomy" id="2975601"/>
    <lineage>
        <taxon>Bacteria</taxon>
        <taxon>Pseudomonadati</taxon>
        <taxon>Pseudomonadota</taxon>
        <taxon>Betaproteobacteria</taxon>
        <taxon>Nitrosomonadales</taxon>
        <taxon>Sterolibacteriaceae</taxon>
        <taxon>Candidatus Nitricoxidivorans</taxon>
    </lineage>
</organism>
<dbReference type="InterPro" id="IPR050134">
    <property type="entry name" value="NAD-dep_sirtuin_deacylases"/>
</dbReference>
<keyword evidence="3" id="KW-0520">NAD</keyword>
<dbReference type="AlphaFoldDB" id="A0AA49IYB4"/>
<dbReference type="InterPro" id="IPR029035">
    <property type="entry name" value="DHS-like_NAD/FAD-binding_dom"/>
</dbReference>
<evidence type="ECO:0000259" key="5">
    <source>
        <dbReference type="PROSITE" id="PS50305"/>
    </source>
</evidence>
<dbReference type="InterPro" id="IPR003000">
    <property type="entry name" value="Sirtuin"/>
</dbReference>
<dbReference type="Pfam" id="PF02146">
    <property type="entry name" value="SIR2"/>
    <property type="match status" value="1"/>
</dbReference>
<evidence type="ECO:0000313" key="6">
    <source>
        <dbReference type="EMBL" id="WIM05878.1"/>
    </source>
</evidence>
<reference evidence="6" key="1">
    <citation type="journal article" date="2023" name="Nat. Microbiol.">
        <title>Enrichment and characterization of a nitric oxide-reducing microbial community in a continuous bioreactor.</title>
        <authorList>
            <person name="Garrido-Amador P."/>
            <person name="Stortenbeker N."/>
            <person name="Wessels H.J.C.T."/>
            <person name="Speth D.R."/>
            <person name="Garcia-Heredia I."/>
            <person name="Kartal B."/>
        </authorList>
    </citation>
    <scope>NUCLEOTIDE SEQUENCE</scope>
    <source>
        <strain evidence="6">MAG1</strain>
    </source>
</reference>
<evidence type="ECO:0000256" key="3">
    <source>
        <dbReference type="ARBA" id="ARBA00023027"/>
    </source>
</evidence>
<protein>
    <recommendedName>
        <fullName evidence="1">protein acetyllysine N-acetyltransferase</fullName>
        <ecNumber evidence="1">2.3.1.286</ecNumber>
    </recommendedName>
</protein>
<evidence type="ECO:0000256" key="4">
    <source>
        <dbReference type="PROSITE-ProRule" id="PRU00236"/>
    </source>
</evidence>
<proteinExistence type="predicted"/>
<dbReference type="InterPro" id="IPR026591">
    <property type="entry name" value="Sirtuin_cat_small_dom_sf"/>
</dbReference>
<dbReference type="PANTHER" id="PTHR11085:SF4">
    <property type="entry name" value="NAD-DEPENDENT PROTEIN DEACYLASE"/>
    <property type="match status" value="1"/>
</dbReference>
<evidence type="ECO:0000256" key="1">
    <source>
        <dbReference type="ARBA" id="ARBA00012928"/>
    </source>
</evidence>
<dbReference type="SUPFAM" id="SSF52467">
    <property type="entry name" value="DHS-like NAD/FAD-binding domain"/>
    <property type="match status" value="1"/>
</dbReference>
<dbReference type="GO" id="GO:0017136">
    <property type="term" value="F:histone deacetylase activity, NAD-dependent"/>
    <property type="evidence" value="ECO:0007669"/>
    <property type="project" value="TreeGrafter"/>
</dbReference>
<comment type="caution">
    <text evidence="4">Lacks conserved residue(s) required for the propagation of feature annotation.</text>
</comment>
<dbReference type="Gene3D" id="3.40.50.1220">
    <property type="entry name" value="TPP-binding domain"/>
    <property type="match status" value="1"/>
</dbReference>
<dbReference type="Gene3D" id="3.30.1600.10">
    <property type="entry name" value="SIR2/SIRT2 'Small Domain"/>
    <property type="match status" value="1"/>
</dbReference>
<dbReference type="EC" id="2.3.1.286" evidence="1"/>
<dbReference type="InterPro" id="IPR026590">
    <property type="entry name" value="Ssirtuin_cat_dom"/>
</dbReference>
<dbReference type="PROSITE" id="PS50305">
    <property type="entry name" value="SIRTUIN"/>
    <property type="match status" value="1"/>
</dbReference>
<feature type="domain" description="Deacetylase sirtuin-type" evidence="5">
    <location>
        <begin position="6"/>
        <end position="276"/>
    </location>
</feature>
<dbReference type="EMBL" id="CP107246">
    <property type="protein sequence ID" value="WIM05878.1"/>
    <property type="molecule type" value="Genomic_DNA"/>
</dbReference>
<dbReference type="Proteomes" id="UP001234916">
    <property type="component" value="Chromosome"/>
</dbReference>
<evidence type="ECO:0000256" key="2">
    <source>
        <dbReference type="ARBA" id="ARBA00022679"/>
    </source>
</evidence>
<sequence length="288" mass="31833">MTEISAEELERRFNAAAHLIDEADSLIIAAGAGMGVDSGLPNFRGIGGFWQAYPALGRAKIRFEEIASPATFERDPTLAWGFYGHRLNLYRATVPHEGFHLLKAMVDEMPFGGFVFTSNVDGQFQKSGFPETLVVECHGSIHHLQCLEPCTDAIWPSHEFHPVIDEEHCRIQSEMPRCINCGGLARPAILMFSDWSWSEGRTRIQSSRFTTWRRTSERPVIIEIGAGTAIPSMREFSHRQQCPIIRINPTESQVPRAGDVGIPLGALAGIRGIGATLSENSLDFTAPT</sequence>
<dbReference type="KEGG" id="npv:OHM77_00890"/>
<keyword evidence="2" id="KW-0808">Transferase</keyword>
<accession>A0AA49IYB4</accession>
<dbReference type="GO" id="GO:0070403">
    <property type="term" value="F:NAD+ binding"/>
    <property type="evidence" value="ECO:0007669"/>
    <property type="project" value="InterPro"/>
</dbReference>
<gene>
    <name evidence="6" type="ORF">OHM77_00890</name>
</gene>